<evidence type="ECO:0000313" key="2">
    <source>
        <dbReference type="EMBL" id="QUH28074.1"/>
    </source>
</evidence>
<feature type="signal peptide" evidence="1">
    <location>
        <begin position="1"/>
        <end position="23"/>
    </location>
</feature>
<dbReference type="Proteomes" id="UP000677305">
    <property type="component" value="Chromosome"/>
</dbReference>
<accession>A0A8J8SAY7</accession>
<evidence type="ECO:0000313" key="3">
    <source>
        <dbReference type="Proteomes" id="UP000677305"/>
    </source>
</evidence>
<keyword evidence="1" id="KW-0732">Signal</keyword>
<protein>
    <submittedName>
        <fullName evidence="2">Uncharacterized protein</fullName>
    </submittedName>
</protein>
<dbReference type="EMBL" id="CP058561">
    <property type="protein sequence ID" value="QUH28074.1"/>
    <property type="molecule type" value="Genomic_DNA"/>
</dbReference>
<organism evidence="2 3">
    <name type="scientific">Vallitalea guaymasensis</name>
    <dbReference type="NCBI Taxonomy" id="1185412"/>
    <lineage>
        <taxon>Bacteria</taxon>
        <taxon>Bacillati</taxon>
        <taxon>Bacillota</taxon>
        <taxon>Clostridia</taxon>
        <taxon>Lachnospirales</taxon>
        <taxon>Vallitaleaceae</taxon>
        <taxon>Vallitalea</taxon>
    </lineage>
</organism>
<evidence type="ECO:0000256" key="1">
    <source>
        <dbReference type="SAM" id="SignalP"/>
    </source>
</evidence>
<proteinExistence type="predicted"/>
<feature type="chain" id="PRO_5039205033" evidence="1">
    <location>
        <begin position="24"/>
        <end position="290"/>
    </location>
</feature>
<dbReference type="KEGG" id="vgu:HYG85_03750"/>
<dbReference type="RefSeq" id="WP_212692344.1">
    <property type="nucleotide sequence ID" value="NZ_CP058561.1"/>
</dbReference>
<keyword evidence="3" id="KW-1185">Reference proteome</keyword>
<gene>
    <name evidence="2" type="ORF">HYG85_03750</name>
</gene>
<sequence length="290" mass="32027">MKKILTVFLMAIIILNTSAISYAKAPINLNEIYANVDSNLNLTVEQVKDLSEDELNQYFKEVYSVNPSEFTYEDKVTAVEAAALLSGIQKFNSMSFFDSSYERVYTTRSAINNCNYTGSKGLAWVRDTTSDGSPLSLGEILSGVYTLEVDFLPYTAAATIYALGSDYNFFVSVRNAAGTAAASALICSKLKIEATIPAAVISFAVSMGWDILNALDRDAMKDVLLSMDASDLMKVDFITANKIVTKCYSKYTTEVEWIDSEKCFKYLDIENPTGKSGNWYGGQPGYLYSY</sequence>
<name>A0A8J8SAY7_9FIRM</name>
<reference evidence="2 3" key="1">
    <citation type="submission" date="2020-07" db="EMBL/GenBank/DDBJ databases">
        <title>Vallitalea guaymasensis genome.</title>
        <authorList>
            <person name="Postec A."/>
        </authorList>
    </citation>
    <scope>NUCLEOTIDE SEQUENCE [LARGE SCALE GENOMIC DNA]</scope>
    <source>
        <strain evidence="2 3">Ra1766G1</strain>
    </source>
</reference>
<dbReference type="AlphaFoldDB" id="A0A8J8SAY7"/>